<dbReference type="EMBL" id="CAJVPM010005616">
    <property type="protein sequence ID" value="CAG8526099.1"/>
    <property type="molecule type" value="Genomic_DNA"/>
</dbReference>
<evidence type="ECO:0000313" key="2">
    <source>
        <dbReference type="Proteomes" id="UP000789860"/>
    </source>
</evidence>
<reference evidence="1" key="1">
    <citation type="submission" date="2021-06" db="EMBL/GenBank/DDBJ databases">
        <authorList>
            <person name="Kallberg Y."/>
            <person name="Tangrot J."/>
            <person name="Rosling A."/>
        </authorList>
    </citation>
    <scope>NUCLEOTIDE SEQUENCE</scope>
    <source>
        <strain evidence="1">AU212A</strain>
    </source>
</reference>
<proteinExistence type="predicted"/>
<gene>
    <name evidence="1" type="ORF">SCALOS_LOCUS4264</name>
</gene>
<organism evidence="1 2">
    <name type="scientific">Scutellospora calospora</name>
    <dbReference type="NCBI Taxonomy" id="85575"/>
    <lineage>
        <taxon>Eukaryota</taxon>
        <taxon>Fungi</taxon>
        <taxon>Fungi incertae sedis</taxon>
        <taxon>Mucoromycota</taxon>
        <taxon>Glomeromycotina</taxon>
        <taxon>Glomeromycetes</taxon>
        <taxon>Diversisporales</taxon>
        <taxon>Gigasporaceae</taxon>
        <taxon>Scutellospora</taxon>
    </lineage>
</organism>
<protein>
    <submittedName>
        <fullName evidence="1">9101_t:CDS:1</fullName>
    </submittedName>
</protein>
<dbReference type="Proteomes" id="UP000789860">
    <property type="component" value="Unassembled WGS sequence"/>
</dbReference>
<name>A0ACA9LEY6_9GLOM</name>
<sequence length="256" mass="30096">MAIKLSRQNYPSSSRQSQNFPNSEELENIISKIVKSDERQEIESMTFLSLHDLIVPSLKQKRTGPPRAQNCFLIFRKDLQANMKSQSDNIKMTSSGQIFKKYLRKYLHPNTYMTSPDDKTSGMKMVSNTAFRMWQYEDEIKQVYVKVSQIAKAVHAFMWPNYKYKPNRKKRLQNSFSYRHPYISMPSTPSCSSQNLQPYSSPFTYSCDFVSYPRVLPKQITQITQLDINPNKLNYYNNRNNNDRILCQSVDRHVKI</sequence>
<evidence type="ECO:0000313" key="1">
    <source>
        <dbReference type="EMBL" id="CAG8526099.1"/>
    </source>
</evidence>
<keyword evidence="2" id="KW-1185">Reference proteome</keyword>
<accession>A0ACA9LEY6</accession>
<comment type="caution">
    <text evidence="1">The sequence shown here is derived from an EMBL/GenBank/DDBJ whole genome shotgun (WGS) entry which is preliminary data.</text>
</comment>